<evidence type="ECO:0000313" key="1">
    <source>
        <dbReference type="EMBL" id="KAJ8642018.1"/>
    </source>
</evidence>
<keyword evidence="2" id="KW-1185">Reference proteome</keyword>
<organism evidence="1 2">
    <name type="scientific">Persea americana</name>
    <name type="common">Avocado</name>
    <dbReference type="NCBI Taxonomy" id="3435"/>
    <lineage>
        <taxon>Eukaryota</taxon>
        <taxon>Viridiplantae</taxon>
        <taxon>Streptophyta</taxon>
        <taxon>Embryophyta</taxon>
        <taxon>Tracheophyta</taxon>
        <taxon>Spermatophyta</taxon>
        <taxon>Magnoliopsida</taxon>
        <taxon>Magnoliidae</taxon>
        <taxon>Laurales</taxon>
        <taxon>Lauraceae</taxon>
        <taxon>Persea</taxon>
    </lineage>
</organism>
<comment type="caution">
    <text evidence="1">The sequence shown here is derived from an EMBL/GenBank/DDBJ whole genome shotgun (WGS) entry which is preliminary data.</text>
</comment>
<dbReference type="Proteomes" id="UP001234297">
    <property type="component" value="Chromosome 5"/>
</dbReference>
<sequence length="303" mass="34754">MAVEAHHLHLFSPQSTNIRESFHSIEDKTNFYNTQMGFRIDDDLFPFYTCPIADSLPGITTTNNAADSGLTCNFSTTPHKRMREFNNNSHIKKGQSSILSSNPLFSFLGEDISLQIQHQHSETDRFITQHMEKMRMDIAESRQRNEKRIYAAVEQGMRKRLKAKEDEIEKMGRLNWALEERVKSLCIENQIWRDLARTNEATANALRTNLEQVLAQVSNEQPRCELAEDAESCCDSSDENGRRKLEEEVKDKKRSCRNCEKEEPCVLLLPCRHLCLCNKCGSRLNTCPVCKVNKSGSVHVNIS</sequence>
<dbReference type="EMBL" id="CM056813">
    <property type="protein sequence ID" value="KAJ8642018.1"/>
    <property type="molecule type" value="Genomic_DNA"/>
</dbReference>
<protein>
    <submittedName>
        <fullName evidence="1">Uncharacterized protein</fullName>
    </submittedName>
</protein>
<evidence type="ECO:0000313" key="2">
    <source>
        <dbReference type="Proteomes" id="UP001234297"/>
    </source>
</evidence>
<proteinExistence type="predicted"/>
<reference evidence="1 2" key="1">
    <citation type="journal article" date="2022" name="Hortic Res">
        <title>A haplotype resolved chromosomal level avocado genome allows analysis of novel avocado genes.</title>
        <authorList>
            <person name="Nath O."/>
            <person name="Fletcher S.J."/>
            <person name="Hayward A."/>
            <person name="Shaw L.M."/>
            <person name="Masouleh A.K."/>
            <person name="Furtado A."/>
            <person name="Henry R.J."/>
            <person name="Mitter N."/>
        </authorList>
    </citation>
    <scope>NUCLEOTIDE SEQUENCE [LARGE SCALE GENOMIC DNA]</scope>
    <source>
        <strain evidence="2">cv. Hass</strain>
    </source>
</reference>
<gene>
    <name evidence="1" type="ORF">MRB53_018712</name>
</gene>
<accession>A0ACC2M9D6</accession>
<name>A0ACC2M9D6_PERAE</name>